<protein>
    <submittedName>
        <fullName evidence="1">10086_t:CDS:1</fullName>
    </submittedName>
</protein>
<evidence type="ECO:0000313" key="2">
    <source>
        <dbReference type="Proteomes" id="UP000789702"/>
    </source>
</evidence>
<feature type="non-terminal residue" evidence="1">
    <location>
        <position position="999"/>
    </location>
</feature>
<evidence type="ECO:0000313" key="1">
    <source>
        <dbReference type="EMBL" id="CAG8465666.1"/>
    </source>
</evidence>
<keyword evidence="2" id="KW-1185">Reference proteome</keyword>
<reference evidence="1" key="1">
    <citation type="submission" date="2021-06" db="EMBL/GenBank/DDBJ databases">
        <authorList>
            <person name="Kallberg Y."/>
            <person name="Tangrot J."/>
            <person name="Rosling A."/>
        </authorList>
    </citation>
    <scope>NUCLEOTIDE SEQUENCE</scope>
    <source>
        <strain evidence="1">IL203A</strain>
    </source>
</reference>
<dbReference type="Proteomes" id="UP000789702">
    <property type="component" value="Unassembled WGS sequence"/>
</dbReference>
<name>A0ACA9KCQ9_9GLOM</name>
<accession>A0ACA9KCQ9</accession>
<comment type="caution">
    <text evidence="1">The sequence shown here is derived from an EMBL/GenBank/DDBJ whole genome shotgun (WGS) entry which is preliminary data.</text>
</comment>
<gene>
    <name evidence="1" type="ORF">DHETER_LOCUS1484</name>
</gene>
<sequence length="999" mass="111941">MFKNTFISFIFLILFVSSAHSVDYSYNNALNSDQNGTIEGLPCQTDKECSIQLNISSNGSPALGNYLCAQNQCKFVVAAGQPCYDASDCAAYHYYINNIFEKSLDIDIFCDARNEKLNSRCDNVWNNSTNHTFKDPQKFCGGIPVGENCSLVATNVDPCDQSLQCINSTDNVMRCDNNSSKSNSDILIGVIICLAGNIILNIGLNVQKFAFTKYQEKVSKDVNRGTEDNDASLSNDKKDVPGESSLSAPSNRPASPHRWYKKFEKLMFWKQIVVSPLWVTGLSIYVGGTMMGFVALKFAPQSLVAPLGAISLITNLLIAPILHKQKLSYSDTIGVIIIVGGCVLITFVPGDTIQDYDLCVLMSLFQRKGTIIYLSIIACFVVSLYLFIRFVEKAKPKTELNVSKINSILPSSKNDENDLSMRDNSKFTNDYMNLTHQDSLKRNSFLSSTSYSSDSHTPSQHTELVQVLQDSDTSNEISDTSNNNENIKKSTTQRNSITSITTITSVKDVKERILLPIAYAILASSMATMTTLFAKSLINLLSESLFQNNNQFTYFPSWIILIITVTTAFGQVYWLNMGLKKYDALIQVPIFFCNWTVFDIIGGGIYYDEFRSYSIKKYVMFIVGVLLIFLGVGILSKRLANLSKEEEELNKRQQELKEMKKFFNANFPKSADGRVYHVGIKRGEIANRIITVGDLNRAKIFLRLLDSDTPIFQRESYRGFITITGKYKGVPISIVGIGMGLSMMDFFVRETRAVVDGTMIIIRLGTCGSIGKANTGDIVISEGSFAVTRNYNYPICENKIIQDCETKTKEQPYNISKVFYGDKEICSLIRKQLIISGILGSQIVQGLNATSDSFYSSQGRYDENFEDYNKGLIESIRTEYPEAESFEMETFMLYYLAKCSTDVPYRSQRKVSNELKKEGKQKTKISNNTLTTQNGFNSRNSIRAAAVTIVISDRNKNEMIGPDKINYLERTVGEAVLKGLIEIELDEEHIGDDCVWNLK</sequence>
<organism evidence="1 2">
    <name type="scientific">Dentiscutata heterogama</name>
    <dbReference type="NCBI Taxonomy" id="1316150"/>
    <lineage>
        <taxon>Eukaryota</taxon>
        <taxon>Fungi</taxon>
        <taxon>Fungi incertae sedis</taxon>
        <taxon>Mucoromycota</taxon>
        <taxon>Glomeromycotina</taxon>
        <taxon>Glomeromycetes</taxon>
        <taxon>Diversisporales</taxon>
        <taxon>Gigasporaceae</taxon>
        <taxon>Dentiscutata</taxon>
    </lineage>
</organism>
<dbReference type="EMBL" id="CAJVPU010000893">
    <property type="protein sequence ID" value="CAG8465666.1"/>
    <property type="molecule type" value="Genomic_DNA"/>
</dbReference>
<proteinExistence type="predicted"/>